<dbReference type="InterPro" id="IPR028098">
    <property type="entry name" value="Glyco_trans_4-like_N"/>
</dbReference>
<sequence length="418" mass="45266">MQVKIIQVPRRFVADEWGGTETTILETSRALRAGGDDVGIFTSLALSDTRAETIRGVPVRRFPYSYPFWGLDDAARRDMDKKGGNLLSLSLLWALLREPGVDLLHAHSGKRLGAAVRTAAKLRGIPYVITLHGGHFVVPPGEMSQMLAPIQRTVEWGRLFGMAMGSRRVLGDADAVLCVGDDERAAARERLPGQRVELMPNGVDCEAFAGGDADAFRRAYAIPPERRIILCVSRIDYQKSQITLVEALAELLPNQPDLHLVLLGPVTVAGYRDKLDARIAELGVGERVTLIPGLRSDDPLLPGAFHAAEVFALPSLHEPFGIVILEAWAAGLPVVASHVGGIPSFTEDGVDVLHAQPGDAGDLAAQLRRVLDDPALAGGLADAGHRKARRDYDWRAISTRLRDLYAELIAAHPRAAGR</sequence>
<evidence type="ECO:0000259" key="2">
    <source>
        <dbReference type="Pfam" id="PF13579"/>
    </source>
</evidence>
<keyword evidence="4" id="KW-1185">Reference proteome</keyword>
<dbReference type="EMBL" id="NRRV01000013">
    <property type="protein sequence ID" value="MBK1630601.1"/>
    <property type="molecule type" value="Genomic_DNA"/>
</dbReference>
<proteinExistence type="predicted"/>
<gene>
    <name evidence="3" type="ORF">CKO31_07550</name>
</gene>
<accession>A0ABS1CFB7</accession>
<evidence type="ECO:0000259" key="1">
    <source>
        <dbReference type="Pfam" id="PF00534"/>
    </source>
</evidence>
<dbReference type="CDD" id="cd03801">
    <property type="entry name" value="GT4_PimA-like"/>
    <property type="match status" value="1"/>
</dbReference>
<dbReference type="SUPFAM" id="SSF53756">
    <property type="entry name" value="UDP-Glycosyltransferase/glycogen phosphorylase"/>
    <property type="match status" value="1"/>
</dbReference>
<feature type="domain" description="Glycosyltransferase subfamily 4-like N-terminal" evidence="2">
    <location>
        <begin position="18"/>
        <end position="202"/>
    </location>
</feature>
<dbReference type="Proteomes" id="UP000748752">
    <property type="component" value="Unassembled WGS sequence"/>
</dbReference>
<protein>
    <recommendedName>
        <fullName evidence="5">Glycosyltransferase family 4 protein</fullName>
    </recommendedName>
</protein>
<evidence type="ECO:0000313" key="3">
    <source>
        <dbReference type="EMBL" id="MBK1630601.1"/>
    </source>
</evidence>
<dbReference type="InterPro" id="IPR050194">
    <property type="entry name" value="Glycosyltransferase_grp1"/>
</dbReference>
<dbReference type="PANTHER" id="PTHR45947">
    <property type="entry name" value="SULFOQUINOVOSYL TRANSFERASE SQD2"/>
    <property type="match status" value="1"/>
</dbReference>
<feature type="domain" description="Glycosyl transferase family 1" evidence="1">
    <location>
        <begin position="214"/>
        <end position="377"/>
    </location>
</feature>
<evidence type="ECO:0008006" key="5">
    <source>
        <dbReference type="Google" id="ProtNLM"/>
    </source>
</evidence>
<dbReference type="Pfam" id="PF13579">
    <property type="entry name" value="Glyco_trans_4_4"/>
    <property type="match status" value="1"/>
</dbReference>
<dbReference type="PANTHER" id="PTHR45947:SF3">
    <property type="entry name" value="SULFOQUINOVOSYL TRANSFERASE SQD2"/>
    <property type="match status" value="1"/>
</dbReference>
<evidence type="ECO:0000313" key="4">
    <source>
        <dbReference type="Proteomes" id="UP000748752"/>
    </source>
</evidence>
<dbReference type="Pfam" id="PF00534">
    <property type="entry name" value="Glycos_transf_1"/>
    <property type="match status" value="1"/>
</dbReference>
<organism evidence="3 4">
    <name type="scientific">Thiohalocapsa halophila</name>
    <dbReference type="NCBI Taxonomy" id="69359"/>
    <lineage>
        <taxon>Bacteria</taxon>
        <taxon>Pseudomonadati</taxon>
        <taxon>Pseudomonadota</taxon>
        <taxon>Gammaproteobacteria</taxon>
        <taxon>Chromatiales</taxon>
        <taxon>Chromatiaceae</taxon>
        <taxon>Thiohalocapsa</taxon>
    </lineage>
</organism>
<dbReference type="InterPro" id="IPR001296">
    <property type="entry name" value="Glyco_trans_1"/>
</dbReference>
<name>A0ABS1CFB7_9GAMM</name>
<comment type="caution">
    <text evidence="3">The sequence shown here is derived from an EMBL/GenBank/DDBJ whole genome shotgun (WGS) entry which is preliminary data.</text>
</comment>
<reference evidence="3 4" key="1">
    <citation type="journal article" date="2020" name="Microorganisms">
        <title>Osmotic Adaptation and Compatible Solute Biosynthesis of Phototrophic Bacteria as Revealed from Genome Analyses.</title>
        <authorList>
            <person name="Imhoff J.F."/>
            <person name="Rahn T."/>
            <person name="Kunzel S."/>
            <person name="Keller A."/>
            <person name="Neulinger S.C."/>
        </authorList>
    </citation>
    <scope>NUCLEOTIDE SEQUENCE [LARGE SCALE GENOMIC DNA]</scope>
    <source>
        <strain evidence="3 4">DSM 6210</strain>
    </source>
</reference>
<dbReference type="Gene3D" id="3.40.50.2000">
    <property type="entry name" value="Glycogen Phosphorylase B"/>
    <property type="match status" value="2"/>
</dbReference>